<organism evidence="3 4">
    <name type="scientific">Mucuna pruriens</name>
    <name type="common">Velvet bean</name>
    <name type="synonym">Dolichos pruriens</name>
    <dbReference type="NCBI Taxonomy" id="157652"/>
    <lineage>
        <taxon>Eukaryota</taxon>
        <taxon>Viridiplantae</taxon>
        <taxon>Streptophyta</taxon>
        <taxon>Embryophyta</taxon>
        <taxon>Tracheophyta</taxon>
        <taxon>Spermatophyta</taxon>
        <taxon>Magnoliopsida</taxon>
        <taxon>eudicotyledons</taxon>
        <taxon>Gunneridae</taxon>
        <taxon>Pentapetalae</taxon>
        <taxon>rosids</taxon>
        <taxon>fabids</taxon>
        <taxon>Fabales</taxon>
        <taxon>Fabaceae</taxon>
        <taxon>Papilionoideae</taxon>
        <taxon>50 kb inversion clade</taxon>
        <taxon>NPAAA clade</taxon>
        <taxon>indigoferoid/millettioid clade</taxon>
        <taxon>Phaseoleae</taxon>
        <taxon>Mucuna</taxon>
    </lineage>
</organism>
<evidence type="ECO:0000256" key="1">
    <source>
        <dbReference type="SAM" id="Coils"/>
    </source>
</evidence>
<feature type="non-terminal residue" evidence="3">
    <location>
        <position position="1"/>
    </location>
</feature>
<dbReference type="Proteomes" id="UP000257109">
    <property type="component" value="Unassembled WGS sequence"/>
</dbReference>
<keyword evidence="1" id="KW-0175">Coiled coil</keyword>
<evidence type="ECO:0000313" key="4">
    <source>
        <dbReference type="Proteomes" id="UP000257109"/>
    </source>
</evidence>
<feature type="compositionally biased region" description="Low complexity" evidence="2">
    <location>
        <begin position="16"/>
        <end position="26"/>
    </location>
</feature>
<reference evidence="3" key="1">
    <citation type="submission" date="2018-05" db="EMBL/GenBank/DDBJ databases">
        <title>Draft genome of Mucuna pruriens seed.</title>
        <authorList>
            <person name="Nnadi N.E."/>
            <person name="Vos R."/>
            <person name="Hasami M.H."/>
            <person name="Devisetty U.K."/>
            <person name="Aguiy J.C."/>
        </authorList>
    </citation>
    <scope>NUCLEOTIDE SEQUENCE [LARGE SCALE GENOMIC DNA]</scope>
    <source>
        <strain evidence="3">JCA_2017</strain>
    </source>
</reference>
<feature type="region of interest" description="Disordered" evidence="2">
    <location>
        <begin position="1"/>
        <end position="30"/>
    </location>
</feature>
<proteinExistence type="predicted"/>
<accession>A0A371G603</accession>
<feature type="coiled-coil region" evidence="1">
    <location>
        <begin position="41"/>
        <end position="68"/>
    </location>
</feature>
<evidence type="ECO:0000256" key="2">
    <source>
        <dbReference type="SAM" id="MobiDB-lite"/>
    </source>
</evidence>
<dbReference type="AlphaFoldDB" id="A0A371G603"/>
<name>A0A371G603_MUCPR</name>
<evidence type="ECO:0000313" key="3">
    <source>
        <dbReference type="EMBL" id="RDX85773.1"/>
    </source>
</evidence>
<keyword evidence="4" id="KW-1185">Reference proteome</keyword>
<protein>
    <submittedName>
        <fullName evidence="3">Uncharacterized protein</fullName>
    </submittedName>
</protein>
<sequence length="90" mass="10241">MMGLNANPEAVKPQPITRTSSSIKSSRMARLIPEIPDPPIVKELEEILRNVEVERKMLKRKLEEAMTLQMLTQEEVNKGRRLSEKISGEA</sequence>
<dbReference type="EMBL" id="QJKJ01006707">
    <property type="protein sequence ID" value="RDX85773.1"/>
    <property type="molecule type" value="Genomic_DNA"/>
</dbReference>
<gene>
    <name evidence="3" type="ORF">CR513_32993</name>
</gene>
<comment type="caution">
    <text evidence="3">The sequence shown here is derived from an EMBL/GenBank/DDBJ whole genome shotgun (WGS) entry which is preliminary data.</text>
</comment>